<name>A0A919Y256_9BACL</name>
<keyword evidence="3" id="KW-0238">DNA-binding</keyword>
<evidence type="ECO:0000256" key="2">
    <source>
        <dbReference type="ARBA" id="ARBA00022747"/>
    </source>
</evidence>
<evidence type="ECO:0000256" key="3">
    <source>
        <dbReference type="ARBA" id="ARBA00023125"/>
    </source>
</evidence>
<evidence type="ECO:0000313" key="6">
    <source>
        <dbReference type="EMBL" id="GIO43129.1"/>
    </source>
</evidence>
<evidence type="ECO:0000256" key="1">
    <source>
        <dbReference type="ARBA" id="ARBA00010923"/>
    </source>
</evidence>
<dbReference type="InterPro" id="IPR052021">
    <property type="entry name" value="Type-I_RS_S_subunit"/>
</dbReference>
<dbReference type="Gene3D" id="3.90.220.20">
    <property type="entry name" value="DNA methylase specificity domains"/>
    <property type="match status" value="1"/>
</dbReference>
<dbReference type="InterPro" id="IPR044946">
    <property type="entry name" value="Restrct_endonuc_typeI_TRD_sf"/>
</dbReference>
<dbReference type="InterPro" id="IPR000055">
    <property type="entry name" value="Restrct_endonuc_typeI_TRD"/>
</dbReference>
<dbReference type="Proteomes" id="UP000678895">
    <property type="component" value="Unassembled WGS sequence"/>
</dbReference>
<protein>
    <recommendedName>
        <fullName evidence="5">Type I restriction modification DNA specificity domain-containing protein</fullName>
    </recommendedName>
</protein>
<dbReference type="Gene3D" id="1.10.287.1120">
    <property type="entry name" value="Bipartite methylase S protein"/>
    <property type="match status" value="1"/>
</dbReference>
<feature type="domain" description="Type I restriction modification DNA specificity" evidence="5">
    <location>
        <begin position="54"/>
        <end position="163"/>
    </location>
</feature>
<dbReference type="GO" id="GO:0009307">
    <property type="term" value="P:DNA restriction-modification system"/>
    <property type="evidence" value="ECO:0007669"/>
    <property type="project" value="UniProtKB-KW"/>
</dbReference>
<dbReference type="GO" id="GO:0003677">
    <property type="term" value="F:DNA binding"/>
    <property type="evidence" value="ECO:0007669"/>
    <property type="project" value="UniProtKB-KW"/>
</dbReference>
<accession>A0A919Y256</accession>
<evidence type="ECO:0000259" key="5">
    <source>
        <dbReference type="Pfam" id="PF01420"/>
    </source>
</evidence>
<comment type="similarity">
    <text evidence="1">Belongs to the type-I restriction system S methylase family.</text>
</comment>
<sequence>MSDVKDVRDGTHDSPKYYNEGHPLVTSKNLTEHGLDMTDVSLISDEDFYAINQRSKVDVGDIIFGMIGTIGNPVILNRDDFAIKNVALIKRDGEVENEFLIQLLKSPVFYRYIKKENAGGTQKFLGLSQIRNFEFPVPSRAEQKQIGTFFSGLDHLITLHQREP</sequence>
<dbReference type="PANTHER" id="PTHR30408">
    <property type="entry name" value="TYPE-1 RESTRICTION ENZYME ECOKI SPECIFICITY PROTEIN"/>
    <property type="match status" value="1"/>
</dbReference>
<dbReference type="CDD" id="cd17246">
    <property type="entry name" value="RMtype1_S_SonII-TRD2-CR2_like"/>
    <property type="match status" value="1"/>
</dbReference>
<feature type="region of interest" description="Disordered" evidence="4">
    <location>
        <begin position="1"/>
        <end position="23"/>
    </location>
</feature>
<dbReference type="AlphaFoldDB" id="A0A919Y256"/>
<evidence type="ECO:0000313" key="7">
    <source>
        <dbReference type="Proteomes" id="UP000678895"/>
    </source>
</evidence>
<proteinExistence type="inferred from homology"/>
<comment type="caution">
    <text evidence="6">The sequence shown here is derived from an EMBL/GenBank/DDBJ whole genome shotgun (WGS) entry which is preliminary data.</text>
</comment>
<dbReference type="PANTHER" id="PTHR30408:SF12">
    <property type="entry name" value="TYPE I RESTRICTION ENZYME MJAVIII SPECIFICITY SUBUNIT"/>
    <property type="match status" value="1"/>
</dbReference>
<evidence type="ECO:0000256" key="4">
    <source>
        <dbReference type="SAM" id="MobiDB-lite"/>
    </source>
</evidence>
<dbReference type="EMBL" id="BORS01000009">
    <property type="protein sequence ID" value="GIO43129.1"/>
    <property type="molecule type" value="Genomic_DNA"/>
</dbReference>
<feature type="compositionally biased region" description="Basic and acidic residues" evidence="4">
    <location>
        <begin position="1"/>
        <end position="15"/>
    </location>
</feature>
<keyword evidence="7" id="KW-1185">Reference proteome</keyword>
<keyword evidence="2" id="KW-0680">Restriction system</keyword>
<dbReference type="Pfam" id="PF01420">
    <property type="entry name" value="Methylase_S"/>
    <property type="match status" value="1"/>
</dbReference>
<dbReference type="SUPFAM" id="SSF116734">
    <property type="entry name" value="DNA methylase specificity domain"/>
    <property type="match status" value="1"/>
</dbReference>
<gene>
    <name evidence="6" type="ORF">J41TS4_28870</name>
</gene>
<reference evidence="6" key="1">
    <citation type="submission" date="2021-03" db="EMBL/GenBank/DDBJ databases">
        <title>Antimicrobial resistance genes in bacteria isolated from Japanese honey, and their potential for conferring macrolide and lincosamide resistance in the American foulbrood pathogen Paenibacillus larvae.</title>
        <authorList>
            <person name="Okamoto M."/>
            <person name="Kumagai M."/>
            <person name="Kanamori H."/>
            <person name="Takamatsu D."/>
        </authorList>
    </citation>
    <scope>NUCLEOTIDE SEQUENCE</scope>
    <source>
        <strain evidence="6">J41TS4</strain>
    </source>
</reference>
<organism evidence="6 7">
    <name type="scientific">Paenibacillus apis</name>
    <dbReference type="NCBI Taxonomy" id="1792174"/>
    <lineage>
        <taxon>Bacteria</taxon>
        <taxon>Bacillati</taxon>
        <taxon>Bacillota</taxon>
        <taxon>Bacilli</taxon>
        <taxon>Bacillales</taxon>
        <taxon>Paenibacillaceae</taxon>
        <taxon>Paenibacillus</taxon>
    </lineage>
</organism>